<dbReference type="OrthoDB" id="1717591at2759"/>
<proteinExistence type="predicted"/>
<reference evidence="3" key="1">
    <citation type="submission" date="2022-07" db="EMBL/GenBank/DDBJ databases">
        <title>Genome Sequence of Agrocybe chaxingu.</title>
        <authorList>
            <person name="Buettner E."/>
        </authorList>
    </citation>
    <scope>NUCLEOTIDE SEQUENCE</scope>
    <source>
        <strain evidence="3">MP-N11</strain>
    </source>
</reference>
<dbReference type="GO" id="GO:0031982">
    <property type="term" value="C:vesicle"/>
    <property type="evidence" value="ECO:0007669"/>
    <property type="project" value="TreeGrafter"/>
</dbReference>
<feature type="compositionally biased region" description="Low complexity" evidence="1">
    <location>
        <begin position="120"/>
        <end position="131"/>
    </location>
</feature>
<feature type="compositionally biased region" description="Low complexity" evidence="1">
    <location>
        <begin position="25"/>
        <end position="40"/>
    </location>
</feature>
<evidence type="ECO:0000313" key="4">
    <source>
        <dbReference type="Proteomes" id="UP001148786"/>
    </source>
</evidence>
<dbReference type="GO" id="GO:0072318">
    <property type="term" value="P:clathrin coat disassembly"/>
    <property type="evidence" value="ECO:0007669"/>
    <property type="project" value="TreeGrafter"/>
</dbReference>
<dbReference type="PROSITE" id="PS50076">
    <property type="entry name" value="DNAJ_2"/>
    <property type="match status" value="1"/>
</dbReference>
<dbReference type="AlphaFoldDB" id="A0A9W8JQL4"/>
<dbReference type="Proteomes" id="UP001148786">
    <property type="component" value="Unassembled WGS sequence"/>
</dbReference>
<evidence type="ECO:0000256" key="1">
    <source>
        <dbReference type="SAM" id="MobiDB-lite"/>
    </source>
</evidence>
<dbReference type="Gene3D" id="1.10.287.110">
    <property type="entry name" value="DnaJ domain"/>
    <property type="match status" value="1"/>
</dbReference>
<dbReference type="Gene3D" id="1.25.40.10">
    <property type="entry name" value="Tetratricopeptide repeat domain"/>
    <property type="match status" value="1"/>
</dbReference>
<comment type="caution">
    <text evidence="3">The sequence shown here is derived from an EMBL/GenBank/DDBJ whole genome shotgun (WGS) entry which is preliminary data.</text>
</comment>
<feature type="region of interest" description="Disordered" evidence="1">
    <location>
        <begin position="366"/>
        <end position="409"/>
    </location>
</feature>
<feature type="compositionally biased region" description="Low complexity" evidence="1">
    <location>
        <begin position="367"/>
        <end position="379"/>
    </location>
</feature>
<organism evidence="3 4">
    <name type="scientific">Agrocybe chaxingu</name>
    <dbReference type="NCBI Taxonomy" id="84603"/>
    <lineage>
        <taxon>Eukaryota</taxon>
        <taxon>Fungi</taxon>
        <taxon>Dikarya</taxon>
        <taxon>Basidiomycota</taxon>
        <taxon>Agaricomycotina</taxon>
        <taxon>Agaricomycetes</taxon>
        <taxon>Agaricomycetidae</taxon>
        <taxon>Agaricales</taxon>
        <taxon>Agaricineae</taxon>
        <taxon>Strophariaceae</taxon>
        <taxon>Agrocybe</taxon>
    </lineage>
</organism>
<dbReference type="PANTHER" id="PTHR23172">
    <property type="entry name" value="AUXILIN/CYCLIN G-ASSOCIATED KINASE-RELATED"/>
    <property type="match status" value="1"/>
</dbReference>
<feature type="domain" description="J" evidence="2">
    <location>
        <begin position="468"/>
        <end position="532"/>
    </location>
</feature>
<dbReference type="CDD" id="cd06257">
    <property type="entry name" value="DnaJ"/>
    <property type="match status" value="1"/>
</dbReference>
<dbReference type="GO" id="GO:0072583">
    <property type="term" value="P:clathrin-dependent endocytosis"/>
    <property type="evidence" value="ECO:0007669"/>
    <property type="project" value="TreeGrafter"/>
</dbReference>
<dbReference type="InterPro" id="IPR011990">
    <property type="entry name" value="TPR-like_helical_dom_sf"/>
</dbReference>
<feature type="compositionally biased region" description="Polar residues" evidence="1">
    <location>
        <begin position="161"/>
        <end position="171"/>
    </location>
</feature>
<feature type="compositionally biased region" description="Low complexity" evidence="1">
    <location>
        <begin position="140"/>
        <end position="160"/>
    </location>
</feature>
<dbReference type="PANTHER" id="PTHR23172:SF19">
    <property type="entry name" value="J DOMAIN-CONTAINING PROTEIN"/>
    <property type="match status" value="1"/>
</dbReference>
<name>A0A9W8JQL4_9AGAR</name>
<sequence>MFSKASAFWKEGKEKVVKVYEERTAASSAAGVAGRPPAARTDGRPKWMQDADARKNESLSDEEYYPRPSKQRKDDGFKDDDGDGNVLPAQERRRPPRRPQPQSEPQQHHEEEVDLFSEVPVRQPPQQQQQQPPRPKPRQHPSSGSTSSSSAPRAPSIPTRNRNLPSASPSVLATALRHKTTGTEQFKLGQFGTAVEAYSAAIMTLPPGHLLLVPLYTNRAIARIRTGEYPGAVEDAAGALVIIMAAESAAAANGAGPSAMFDPASVNSNVSVDAKGWSPAIEPPALISAALQKANQAGWTHAQGVGVDLSDGYLKALKRRAEAWEGREKWSDALKDWEVLSGVAWVGEGVRKEAARGAARCRKMVDGGSASSGAPNGSNDVSGSSSAPTPKPKPKPAPRPKVPAPEQPSVALESLRALNSQAEADDNLKHQLKDSVDTRLASWRTGKETNIRALLASLDLVLWEEVLSGCRVKGLSDLVSAAQVKKAYMKVVARVHPDKLSPSNSTVEQRMLANGVFGTLNEAWVAFQNGKQ</sequence>
<gene>
    <name evidence="3" type="ORF">NLJ89_g10516</name>
</gene>
<dbReference type="SUPFAM" id="SSF46565">
    <property type="entry name" value="Chaperone J-domain"/>
    <property type="match status" value="1"/>
</dbReference>
<dbReference type="InterPro" id="IPR036869">
    <property type="entry name" value="J_dom_sf"/>
</dbReference>
<protein>
    <recommendedName>
        <fullName evidence="2">J domain-containing protein</fullName>
    </recommendedName>
</protein>
<dbReference type="InterPro" id="IPR001623">
    <property type="entry name" value="DnaJ_domain"/>
</dbReference>
<dbReference type="EMBL" id="JANKHO010001963">
    <property type="protein sequence ID" value="KAJ3496192.1"/>
    <property type="molecule type" value="Genomic_DNA"/>
</dbReference>
<feature type="compositionally biased region" description="Basic and acidic residues" evidence="1">
    <location>
        <begin position="41"/>
        <end position="58"/>
    </location>
</feature>
<evidence type="ECO:0000259" key="2">
    <source>
        <dbReference type="PROSITE" id="PS50076"/>
    </source>
</evidence>
<keyword evidence="4" id="KW-1185">Reference proteome</keyword>
<dbReference type="SUPFAM" id="SSF48452">
    <property type="entry name" value="TPR-like"/>
    <property type="match status" value="1"/>
</dbReference>
<accession>A0A9W8JQL4</accession>
<evidence type="ECO:0000313" key="3">
    <source>
        <dbReference type="EMBL" id="KAJ3496192.1"/>
    </source>
</evidence>
<feature type="region of interest" description="Disordered" evidence="1">
    <location>
        <begin position="23"/>
        <end position="171"/>
    </location>
</feature>
<dbReference type="GO" id="GO:0005737">
    <property type="term" value="C:cytoplasm"/>
    <property type="evidence" value="ECO:0007669"/>
    <property type="project" value="TreeGrafter"/>
</dbReference>
<dbReference type="GO" id="GO:0030276">
    <property type="term" value="F:clathrin binding"/>
    <property type="evidence" value="ECO:0007669"/>
    <property type="project" value="TreeGrafter"/>
</dbReference>